<gene>
    <name evidence="1" type="ORF">SDC9_20884</name>
</gene>
<reference evidence="1" key="1">
    <citation type="submission" date="2019-08" db="EMBL/GenBank/DDBJ databases">
        <authorList>
            <person name="Kucharzyk K."/>
            <person name="Murdoch R.W."/>
            <person name="Higgins S."/>
            <person name="Loffler F."/>
        </authorList>
    </citation>
    <scope>NUCLEOTIDE SEQUENCE</scope>
</reference>
<protein>
    <submittedName>
        <fullName evidence="1">Uncharacterized protein</fullName>
    </submittedName>
</protein>
<name>A0A644U855_9ZZZZ</name>
<sequence>MGKRISILLVVMLLIVSMMSTVSAARFNYQEAINIASGTWHDGEKNVDKSFIWVSGDECNIVNGKGYTDPNGNSIIYFDNKGVASRLLITYYPDQSTYYAEMQTYTANTQAWVTWYYALAKHR</sequence>
<organism evidence="1">
    <name type="scientific">bioreactor metagenome</name>
    <dbReference type="NCBI Taxonomy" id="1076179"/>
    <lineage>
        <taxon>unclassified sequences</taxon>
        <taxon>metagenomes</taxon>
        <taxon>ecological metagenomes</taxon>
    </lineage>
</organism>
<dbReference type="AlphaFoldDB" id="A0A644U855"/>
<comment type="caution">
    <text evidence="1">The sequence shown here is derived from an EMBL/GenBank/DDBJ whole genome shotgun (WGS) entry which is preliminary data.</text>
</comment>
<dbReference type="EMBL" id="VSSQ01000085">
    <property type="protein sequence ID" value="MPL75063.1"/>
    <property type="molecule type" value="Genomic_DNA"/>
</dbReference>
<accession>A0A644U855</accession>
<proteinExistence type="predicted"/>
<evidence type="ECO:0000313" key="1">
    <source>
        <dbReference type="EMBL" id="MPL75063.1"/>
    </source>
</evidence>